<dbReference type="SMART" id="SM00468">
    <property type="entry name" value="PreSET"/>
    <property type="match status" value="1"/>
</dbReference>
<dbReference type="Gene3D" id="2.170.270.10">
    <property type="entry name" value="SET domain"/>
    <property type="match status" value="1"/>
</dbReference>
<dbReference type="GO" id="GO:0010629">
    <property type="term" value="P:negative regulation of gene expression"/>
    <property type="evidence" value="ECO:0007669"/>
    <property type="project" value="TreeGrafter"/>
</dbReference>
<dbReference type="Gene3D" id="1.25.40.10">
    <property type="entry name" value="Tetratricopeptide repeat domain"/>
    <property type="match status" value="1"/>
</dbReference>
<dbReference type="PROSITE" id="PS50293">
    <property type="entry name" value="TPR_REGION"/>
    <property type="match status" value="3"/>
</dbReference>
<dbReference type="GO" id="GO:0003677">
    <property type="term" value="F:DNA binding"/>
    <property type="evidence" value="ECO:0007669"/>
    <property type="project" value="InterPro"/>
</dbReference>
<dbReference type="InterPro" id="IPR007728">
    <property type="entry name" value="Pre-SET_dom"/>
</dbReference>
<dbReference type="InterPro" id="IPR001739">
    <property type="entry name" value="Methyl_CpG_DNA-bd"/>
</dbReference>
<evidence type="ECO:0000313" key="11">
    <source>
        <dbReference type="EMBL" id="CAF1203208.1"/>
    </source>
</evidence>
<dbReference type="Pfam" id="PF05033">
    <property type="entry name" value="Pre-SET"/>
    <property type="match status" value="1"/>
</dbReference>
<dbReference type="Pfam" id="PF13424">
    <property type="entry name" value="TPR_12"/>
    <property type="match status" value="2"/>
</dbReference>
<feature type="domain" description="SET" evidence="9">
    <location>
        <begin position="745"/>
        <end position="923"/>
    </location>
</feature>
<gene>
    <name evidence="11" type="ORF">GPM918_LOCUS23830</name>
    <name evidence="12" type="ORF">SRO942_LOCUS23828</name>
</gene>
<dbReference type="InterPro" id="IPR019734">
    <property type="entry name" value="TPR_rpt"/>
</dbReference>
<dbReference type="GO" id="GO:0070828">
    <property type="term" value="P:heterochromatin organization"/>
    <property type="evidence" value="ECO:0007669"/>
    <property type="project" value="TreeGrafter"/>
</dbReference>
<keyword evidence="5" id="KW-0949">S-adenosyl-L-methionine</keyword>
<dbReference type="EMBL" id="CAJOBC010008656">
    <property type="protein sequence ID" value="CAF3967563.1"/>
    <property type="molecule type" value="Genomic_DNA"/>
</dbReference>
<dbReference type="InterPro" id="IPR011990">
    <property type="entry name" value="TPR-like_helical_dom_sf"/>
</dbReference>
<accession>A0A814WF40</accession>
<dbReference type="SMART" id="SM00028">
    <property type="entry name" value="TPR"/>
    <property type="match status" value="3"/>
</dbReference>
<feature type="repeat" description="TPR" evidence="7">
    <location>
        <begin position="55"/>
        <end position="88"/>
    </location>
</feature>
<evidence type="ECO:0000259" key="9">
    <source>
        <dbReference type="PROSITE" id="PS50280"/>
    </source>
</evidence>
<evidence type="ECO:0000256" key="6">
    <source>
        <dbReference type="ARBA" id="ARBA00023242"/>
    </source>
</evidence>
<reference evidence="11" key="1">
    <citation type="submission" date="2021-02" db="EMBL/GenBank/DDBJ databases">
        <authorList>
            <person name="Nowell W R."/>
        </authorList>
    </citation>
    <scope>NUCLEOTIDE SEQUENCE</scope>
</reference>
<dbReference type="SMART" id="SM00317">
    <property type="entry name" value="SET"/>
    <property type="match status" value="1"/>
</dbReference>
<dbReference type="GO" id="GO:0005634">
    <property type="term" value="C:nucleus"/>
    <property type="evidence" value="ECO:0007669"/>
    <property type="project" value="UniProtKB-SubCell"/>
</dbReference>
<organism evidence="11 13">
    <name type="scientific">Didymodactylos carnosus</name>
    <dbReference type="NCBI Taxonomy" id="1234261"/>
    <lineage>
        <taxon>Eukaryota</taxon>
        <taxon>Metazoa</taxon>
        <taxon>Spiralia</taxon>
        <taxon>Gnathifera</taxon>
        <taxon>Rotifera</taxon>
        <taxon>Eurotatoria</taxon>
        <taxon>Bdelloidea</taxon>
        <taxon>Philodinida</taxon>
        <taxon>Philodinidae</taxon>
        <taxon>Didymodactylos</taxon>
    </lineage>
</organism>
<proteinExistence type="predicted"/>
<dbReference type="Pfam" id="PF01429">
    <property type="entry name" value="MBD"/>
    <property type="match status" value="1"/>
</dbReference>
<comment type="caution">
    <text evidence="11">The sequence shown here is derived from an EMBL/GenBank/DDBJ whole genome shotgun (WGS) entry which is preliminary data.</text>
</comment>
<dbReference type="InterPro" id="IPR046341">
    <property type="entry name" value="SET_dom_sf"/>
</dbReference>
<dbReference type="EMBL" id="CAJNOQ010008656">
    <property type="protein sequence ID" value="CAF1203208.1"/>
    <property type="molecule type" value="Genomic_DNA"/>
</dbReference>
<keyword evidence="7" id="KW-0802">TPR repeat</keyword>
<evidence type="ECO:0000256" key="8">
    <source>
        <dbReference type="SAM" id="MobiDB-lite"/>
    </source>
</evidence>
<evidence type="ECO:0000256" key="5">
    <source>
        <dbReference type="ARBA" id="ARBA00022691"/>
    </source>
</evidence>
<evidence type="ECO:0000313" key="13">
    <source>
        <dbReference type="Proteomes" id="UP000663829"/>
    </source>
</evidence>
<dbReference type="GO" id="GO:0008270">
    <property type="term" value="F:zinc ion binding"/>
    <property type="evidence" value="ECO:0007669"/>
    <property type="project" value="InterPro"/>
</dbReference>
<dbReference type="AlphaFoldDB" id="A0A814WF40"/>
<evidence type="ECO:0000256" key="1">
    <source>
        <dbReference type="ARBA" id="ARBA00004123"/>
    </source>
</evidence>
<dbReference type="Proteomes" id="UP000681722">
    <property type="component" value="Unassembled WGS sequence"/>
</dbReference>
<dbReference type="GO" id="GO:0005694">
    <property type="term" value="C:chromosome"/>
    <property type="evidence" value="ECO:0007669"/>
    <property type="project" value="UniProtKB-SubCell"/>
</dbReference>
<dbReference type="OrthoDB" id="5792673at2759"/>
<evidence type="ECO:0000256" key="3">
    <source>
        <dbReference type="ARBA" id="ARBA00022454"/>
    </source>
</evidence>
<feature type="non-terminal residue" evidence="11">
    <location>
        <position position="1"/>
    </location>
</feature>
<dbReference type="GO" id="GO:0032259">
    <property type="term" value="P:methylation"/>
    <property type="evidence" value="ECO:0007669"/>
    <property type="project" value="UniProtKB-KW"/>
</dbReference>
<keyword evidence="4" id="KW-0489">Methyltransferase</keyword>
<dbReference type="InterPro" id="IPR001214">
    <property type="entry name" value="SET_dom"/>
</dbReference>
<evidence type="ECO:0000313" key="12">
    <source>
        <dbReference type="EMBL" id="CAF3967563.1"/>
    </source>
</evidence>
<dbReference type="PROSITE" id="PS50280">
    <property type="entry name" value="SET"/>
    <property type="match status" value="1"/>
</dbReference>
<dbReference type="GO" id="GO:0046974">
    <property type="term" value="F:histone H3K9 methyltransferase activity"/>
    <property type="evidence" value="ECO:0007669"/>
    <property type="project" value="UniProtKB-ARBA"/>
</dbReference>
<feature type="repeat" description="TPR" evidence="7">
    <location>
        <begin position="13"/>
        <end position="46"/>
    </location>
</feature>
<dbReference type="Pfam" id="PF00856">
    <property type="entry name" value="SET"/>
    <property type="match status" value="1"/>
</dbReference>
<feature type="region of interest" description="Disordered" evidence="8">
    <location>
        <begin position="808"/>
        <end position="843"/>
    </location>
</feature>
<dbReference type="PANTHER" id="PTHR46024">
    <property type="entry name" value="HISTONE-LYSINE N-METHYLTRANSFERASE EGGLESS"/>
    <property type="match status" value="1"/>
</dbReference>
<dbReference type="InterPro" id="IPR051516">
    <property type="entry name" value="SETDB_methyltransferase"/>
</dbReference>
<dbReference type="SUPFAM" id="SSF48452">
    <property type="entry name" value="TPR-like"/>
    <property type="match status" value="1"/>
</dbReference>
<keyword evidence="6" id="KW-0539">Nucleus</keyword>
<feature type="repeat" description="TPR" evidence="7">
    <location>
        <begin position="97"/>
        <end position="130"/>
    </location>
</feature>
<name>A0A814WF40_9BILA</name>
<dbReference type="SUPFAM" id="SSF82199">
    <property type="entry name" value="SET domain"/>
    <property type="match status" value="1"/>
</dbReference>
<evidence type="ECO:0000256" key="7">
    <source>
        <dbReference type="PROSITE-ProRule" id="PRU00339"/>
    </source>
</evidence>
<evidence type="ECO:0000256" key="2">
    <source>
        <dbReference type="ARBA" id="ARBA00004286"/>
    </source>
</evidence>
<evidence type="ECO:0000259" key="10">
    <source>
        <dbReference type="PROSITE" id="PS50867"/>
    </source>
</evidence>
<comment type="subcellular location">
    <subcellularLocation>
        <location evidence="2">Chromosome</location>
    </subcellularLocation>
    <subcellularLocation>
        <location evidence="1">Nucleus</location>
    </subcellularLocation>
</comment>
<evidence type="ECO:0000256" key="4">
    <source>
        <dbReference type="ARBA" id="ARBA00022603"/>
    </source>
</evidence>
<sequence length="948" mass="109531">QLKSLPSNHPSIATTYNNMGSALNAKGEYDKALENYERALEIQLKSLPSDHPSLALTYNNMGLALTTKGEYDRASENYERALEIQLRSLPSNHPSLATTYNNTGFVHHEKGDYDKALENYERALEIQLKSLPSNHPSLATIYNNMGLALTTKVVRQTTGLLKHLKQNDTLWLRFDVNKTGIYSLSESKSLLQVKLGEDVDDVQTRDKVAIIHNEKLYHIETKYLFFVDPCDDETVIPVKTRVLIRTLDNRQKIVLSFGFIGESPANYNHYRHLIIFDNLSATYHENMGEIHLSLARDFSCHLPHLNLSSRIFFRQYFDYILSSTKVIPTINFPINTIIRVKHAGNYHNARIIEKDCSMIKVKFFERKSQLEIWIYSGAIVIEQIDQQFYSNHKHEVSKESSIKTTTSAVANHCSLIPVVSLLNHQQLNSSSMTGVLPPCQNVTTITFSTSSSPLATLCHLSDLTDRKRKLYESIEKHTLITTRSTIITASLPLFSRHICSNLCVINAEKQLDSSDINPFSLPIQYGWKFFEIIIPNDQKSREKKYVRKNLKKNFIFRSPCGLSFFQLSEVEHYLYQTKSKLSIKYFFDDKLTTLNQYFQYNKSFILKKDLSDSVEQIKISVYNDLDQSLPIPFEYGKYRRMNDKNKPVVFNNDDMTCCGCVDNCSDRSKCACHLKTLEKAKLYKDHSFETWKKLGYSNKWIINHLGYVNQRLNQVVSSGIYECNKQCKCHQQQCTNRLVQNELFLQLQLFNSVDKGWGIRTLYDIPRGTFITYYSGELCTNKEANNRDFRYQADLDFFKQYVNKKMTANEQNESVNDDESDVNNKSQIERDKQENQQTSYKRRGPLTTEKATVIVDDSDDDNDGYTIDAKHYGCVSRFYNHSCSPNIMVQNVFIETHDIRFPWIALFAKDNIKSGEELCWDYNYEINAIPGLVIECKCRSSQCRGRLL</sequence>
<feature type="domain" description="Pre-SET" evidence="10">
    <location>
        <begin position="656"/>
        <end position="742"/>
    </location>
</feature>
<protein>
    <submittedName>
        <fullName evidence="11">Uncharacterized protein</fullName>
    </submittedName>
</protein>
<keyword evidence="13" id="KW-1185">Reference proteome</keyword>
<keyword evidence="3" id="KW-0158">Chromosome</keyword>
<dbReference type="PANTHER" id="PTHR46024:SF1">
    <property type="entry name" value="HISTONE-LYSINE N-METHYLTRANSFERASE EGGLESS"/>
    <property type="match status" value="1"/>
</dbReference>
<dbReference type="Proteomes" id="UP000663829">
    <property type="component" value="Unassembled WGS sequence"/>
</dbReference>
<dbReference type="PROSITE" id="PS50867">
    <property type="entry name" value="PRE_SET"/>
    <property type="match status" value="1"/>
</dbReference>
<dbReference type="PROSITE" id="PS50005">
    <property type="entry name" value="TPR"/>
    <property type="match status" value="3"/>
</dbReference>
<keyword evidence="4" id="KW-0808">Transferase</keyword>